<dbReference type="PROSITE" id="PS00217">
    <property type="entry name" value="SUGAR_TRANSPORT_2"/>
    <property type="match status" value="1"/>
</dbReference>
<dbReference type="AlphaFoldDB" id="A0A4R8LVS9"/>
<dbReference type="EMBL" id="SORE01000008">
    <property type="protein sequence ID" value="TDY50786.1"/>
    <property type="molecule type" value="Genomic_DNA"/>
</dbReference>
<proteinExistence type="predicted"/>
<organism evidence="7 8">
    <name type="scientific">Paraburkholderia rhizosphaerae</name>
    <dbReference type="NCBI Taxonomy" id="480658"/>
    <lineage>
        <taxon>Bacteria</taxon>
        <taxon>Pseudomonadati</taxon>
        <taxon>Pseudomonadota</taxon>
        <taxon>Betaproteobacteria</taxon>
        <taxon>Burkholderiales</taxon>
        <taxon>Burkholderiaceae</taxon>
        <taxon>Paraburkholderia</taxon>
    </lineage>
</organism>
<dbReference type="Pfam" id="PF07690">
    <property type="entry name" value="MFS_1"/>
    <property type="match status" value="2"/>
</dbReference>
<evidence type="ECO:0000313" key="8">
    <source>
        <dbReference type="Proteomes" id="UP000295509"/>
    </source>
</evidence>
<dbReference type="InterPro" id="IPR020846">
    <property type="entry name" value="MFS_dom"/>
</dbReference>
<protein>
    <submittedName>
        <fullName evidence="7">AAHS family 3-hydroxyphenylpropionic acid transporter/AAHS family 4-hydroxybenzoate transporter-like MFS transporter</fullName>
    </submittedName>
</protein>
<evidence type="ECO:0000256" key="3">
    <source>
        <dbReference type="ARBA" id="ARBA00022989"/>
    </source>
</evidence>
<sequence length="421" mass="43674">MDNSFEAGVEPMRPDWAMVALCLLIVLMDGLDTQTIGFNAVAIARATGIPIAAFGQIFSAGLLGAALGACCLGPVGDRFGRWPTLMASVIVFAVSSFVLPQMKSVAALLTCRFVTGVGLGAALPNLLALCAELVPRRLRGVVTGALFAGIPAGGFVGAMLTAHVAPKLGWPWVFYLGGAVPLVIVIVMAITAARQRAWTKADHRYTQTEITTTRQLPRVSPRDVLSAIGAGPTLLLWSVSLTCFVVLIDVALWTSPLLHQLGTHETTTALVVGVFNLGSVLGTLCGGSLLDRYRPQVTLPLSFLAGAIAVCMLGQSGGNTLLLDIFALLTGAFIGSTSAQLLAIAVLIYPASIRASGVGGVVAIGRFGQVFAPLAVGSLLKHAASVGHIYLVIASPAFVAVLLSLLLCRTTAVRQSIALPK</sequence>
<feature type="transmembrane region" description="Helical" evidence="5">
    <location>
        <begin position="56"/>
        <end position="75"/>
    </location>
</feature>
<evidence type="ECO:0000256" key="2">
    <source>
        <dbReference type="ARBA" id="ARBA00022692"/>
    </source>
</evidence>
<keyword evidence="2 5" id="KW-0812">Transmembrane</keyword>
<feature type="transmembrane region" description="Helical" evidence="5">
    <location>
        <begin position="356"/>
        <end position="376"/>
    </location>
</feature>
<name>A0A4R8LVS9_9BURK</name>
<feature type="transmembrane region" description="Helical" evidence="5">
    <location>
        <begin position="82"/>
        <end position="99"/>
    </location>
</feature>
<keyword evidence="3 5" id="KW-1133">Transmembrane helix</keyword>
<dbReference type="OrthoDB" id="7066727at2"/>
<feature type="transmembrane region" description="Helical" evidence="5">
    <location>
        <begin position="172"/>
        <end position="193"/>
    </location>
</feature>
<dbReference type="Proteomes" id="UP000295509">
    <property type="component" value="Unassembled WGS sequence"/>
</dbReference>
<evidence type="ECO:0000256" key="5">
    <source>
        <dbReference type="SAM" id="Phobius"/>
    </source>
</evidence>
<feature type="transmembrane region" description="Helical" evidence="5">
    <location>
        <begin position="268"/>
        <end position="290"/>
    </location>
</feature>
<keyword evidence="8" id="KW-1185">Reference proteome</keyword>
<dbReference type="PROSITE" id="PS50850">
    <property type="entry name" value="MFS"/>
    <property type="match status" value="1"/>
</dbReference>
<dbReference type="PANTHER" id="PTHR23508:SF10">
    <property type="entry name" value="CARBOXYLIC ACID TRANSPORTER PROTEIN HOMOLOG"/>
    <property type="match status" value="1"/>
</dbReference>
<comment type="subcellular location">
    <subcellularLocation>
        <location evidence="1">Membrane</location>
        <topology evidence="1">Multi-pass membrane protein</topology>
    </subcellularLocation>
</comment>
<dbReference type="SUPFAM" id="SSF103473">
    <property type="entry name" value="MFS general substrate transporter"/>
    <property type="match status" value="1"/>
</dbReference>
<dbReference type="GO" id="GO:0005886">
    <property type="term" value="C:plasma membrane"/>
    <property type="evidence" value="ECO:0007669"/>
    <property type="project" value="TreeGrafter"/>
</dbReference>
<dbReference type="GO" id="GO:0046943">
    <property type="term" value="F:carboxylic acid transmembrane transporter activity"/>
    <property type="evidence" value="ECO:0007669"/>
    <property type="project" value="TreeGrafter"/>
</dbReference>
<gene>
    <name evidence="7" type="ORF">BX592_10821</name>
</gene>
<dbReference type="PANTHER" id="PTHR23508">
    <property type="entry name" value="CARBOXYLIC ACID TRANSPORTER PROTEIN HOMOLOG"/>
    <property type="match status" value="1"/>
</dbReference>
<evidence type="ECO:0000313" key="7">
    <source>
        <dbReference type="EMBL" id="TDY50786.1"/>
    </source>
</evidence>
<evidence type="ECO:0000256" key="1">
    <source>
        <dbReference type="ARBA" id="ARBA00004141"/>
    </source>
</evidence>
<comment type="caution">
    <text evidence="7">The sequence shown here is derived from an EMBL/GenBank/DDBJ whole genome shotgun (WGS) entry which is preliminary data.</text>
</comment>
<dbReference type="InterPro" id="IPR005829">
    <property type="entry name" value="Sugar_transporter_CS"/>
</dbReference>
<feature type="domain" description="Major facilitator superfamily (MFS) profile" evidence="6">
    <location>
        <begin position="18"/>
        <end position="412"/>
    </location>
</feature>
<feature type="transmembrane region" description="Helical" evidence="5">
    <location>
        <begin position="224"/>
        <end position="248"/>
    </location>
</feature>
<feature type="transmembrane region" description="Helical" evidence="5">
    <location>
        <begin position="388"/>
        <end position="408"/>
    </location>
</feature>
<accession>A0A4R8LVS9</accession>
<feature type="transmembrane region" description="Helical" evidence="5">
    <location>
        <begin position="141"/>
        <end position="160"/>
    </location>
</feature>
<evidence type="ECO:0000256" key="4">
    <source>
        <dbReference type="ARBA" id="ARBA00023136"/>
    </source>
</evidence>
<reference evidence="7 8" key="1">
    <citation type="submission" date="2019-03" db="EMBL/GenBank/DDBJ databases">
        <title>Genomic Encyclopedia of Type Strains, Phase III (KMG-III): the genomes of soil and plant-associated and newly described type strains.</title>
        <authorList>
            <person name="Whitman W."/>
        </authorList>
    </citation>
    <scope>NUCLEOTIDE SEQUENCE [LARGE SCALE GENOMIC DNA]</scope>
    <source>
        <strain evidence="7 8">LMG 29544</strain>
    </source>
</reference>
<dbReference type="InterPro" id="IPR036259">
    <property type="entry name" value="MFS_trans_sf"/>
</dbReference>
<feature type="transmembrane region" description="Helical" evidence="5">
    <location>
        <begin position="297"/>
        <end position="315"/>
    </location>
</feature>
<keyword evidence="4 5" id="KW-0472">Membrane</keyword>
<evidence type="ECO:0000259" key="6">
    <source>
        <dbReference type="PROSITE" id="PS50850"/>
    </source>
</evidence>
<feature type="transmembrane region" description="Helical" evidence="5">
    <location>
        <begin position="321"/>
        <end position="349"/>
    </location>
</feature>
<dbReference type="Gene3D" id="1.20.1250.20">
    <property type="entry name" value="MFS general substrate transporter like domains"/>
    <property type="match status" value="2"/>
</dbReference>
<feature type="transmembrane region" description="Helical" evidence="5">
    <location>
        <begin position="105"/>
        <end position="129"/>
    </location>
</feature>
<dbReference type="InterPro" id="IPR011701">
    <property type="entry name" value="MFS"/>
</dbReference>